<dbReference type="Proteomes" id="UP000066049">
    <property type="component" value="Chromosome"/>
</dbReference>
<gene>
    <name evidence="2" type="ORF">CCON33237_1081</name>
</gene>
<evidence type="ECO:0000256" key="1">
    <source>
        <dbReference type="SAM" id="Phobius"/>
    </source>
</evidence>
<organism evidence="2 3">
    <name type="scientific">Campylobacter concisus</name>
    <dbReference type="NCBI Taxonomy" id="199"/>
    <lineage>
        <taxon>Bacteria</taxon>
        <taxon>Pseudomonadati</taxon>
        <taxon>Campylobacterota</taxon>
        <taxon>Epsilonproteobacteria</taxon>
        <taxon>Campylobacterales</taxon>
        <taxon>Campylobacteraceae</taxon>
        <taxon>Campylobacter</taxon>
    </lineage>
</organism>
<keyword evidence="1" id="KW-0812">Transmembrane</keyword>
<protein>
    <submittedName>
        <fullName evidence="2">Uncharacterized protein</fullName>
    </submittedName>
</protein>
<evidence type="ECO:0000313" key="3">
    <source>
        <dbReference type="Proteomes" id="UP000066049"/>
    </source>
</evidence>
<feature type="transmembrane region" description="Helical" evidence="1">
    <location>
        <begin position="27"/>
        <end position="45"/>
    </location>
</feature>
<name>A0A0M5MEC0_9BACT</name>
<sequence>MALIIPIFIVLFFFVSPSGFFETFIALVFGLGILGSLIGTAGLALSKTKEVITRS</sequence>
<dbReference type="PATRIC" id="fig|199.248.peg.1121"/>
<accession>A0A0M5MEC0</accession>
<dbReference type="KEGG" id="ccoc:CCON33237_1081"/>
<proteinExistence type="predicted"/>
<keyword evidence="1" id="KW-0472">Membrane</keyword>
<reference evidence="3" key="1">
    <citation type="submission" date="2015-08" db="EMBL/GenBank/DDBJ databases">
        <title>Comparative genomics of the Campylobacter concisus group.</title>
        <authorList>
            <person name="Miller W.G."/>
            <person name="Yee E."/>
            <person name="Chapman M.H."/>
            <person name="Huynh S."/>
            <person name="Bono J.L."/>
            <person name="On S.L.W."/>
            <person name="St Leger J."/>
            <person name="Foster G."/>
            <person name="Parker C.T."/>
        </authorList>
    </citation>
    <scope>NUCLEOTIDE SEQUENCE [LARGE SCALE GENOMIC DNA]</scope>
    <source>
        <strain evidence="3">ATCC 33237</strain>
    </source>
</reference>
<evidence type="ECO:0000313" key="2">
    <source>
        <dbReference type="EMBL" id="ALF47755.1"/>
    </source>
</evidence>
<dbReference type="EMBL" id="CP012541">
    <property type="protein sequence ID" value="ALF47755.1"/>
    <property type="molecule type" value="Genomic_DNA"/>
</dbReference>
<dbReference type="GeneID" id="42569944"/>
<dbReference type="RefSeq" id="WP_155463277.1">
    <property type="nucleotide sequence ID" value="NZ_CP012541.1"/>
</dbReference>
<dbReference type="AlphaFoldDB" id="A0A0M5MEC0"/>
<keyword evidence="1" id="KW-1133">Transmembrane helix</keyword>